<reference evidence="2 3" key="1">
    <citation type="submission" date="2013-03" db="EMBL/GenBank/DDBJ databases">
        <title>Salinisphaera hydrothermalis C41B8 Genome Sequencing.</title>
        <authorList>
            <person name="Li C."/>
            <person name="Lai Q."/>
            <person name="Shao Z."/>
        </authorList>
    </citation>
    <scope>NUCLEOTIDE SEQUENCE [LARGE SCALE GENOMIC DNA]</scope>
    <source>
        <strain evidence="2 3">C41B8</strain>
    </source>
</reference>
<dbReference type="OrthoDB" id="7957365at2"/>
<evidence type="ECO:0000313" key="3">
    <source>
        <dbReference type="Proteomes" id="UP000028302"/>
    </source>
</evidence>
<organism evidence="2 3">
    <name type="scientific">Salinisphaera hydrothermalis (strain C41B8)</name>
    <dbReference type="NCBI Taxonomy" id="1304275"/>
    <lineage>
        <taxon>Bacteria</taxon>
        <taxon>Pseudomonadati</taxon>
        <taxon>Pseudomonadota</taxon>
        <taxon>Gammaproteobacteria</taxon>
        <taxon>Salinisphaerales</taxon>
        <taxon>Salinisphaeraceae</taxon>
        <taxon>Salinisphaera</taxon>
    </lineage>
</organism>
<dbReference type="Proteomes" id="UP000028302">
    <property type="component" value="Unassembled WGS sequence"/>
</dbReference>
<dbReference type="RefSeq" id="WP_037337246.1">
    <property type="nucleotide sequence ID" value="NZ_APNK01000012.1"/>
</dbReference>
<comment type="caution">
    <text evidence="2">The sequence shown here is derived from an EMBL/GenBank/DDBJ whole genome shotgun (WGS) entry which is preliminary data.</text>
</comment>
<dbReference type="InterPro" id="IPR058063">
    <property type="entry name" value="FFLEE_fam"/>
</dbReference>
<feature type="domain" description="DUF8198" evidence="1">
    <location>
        <begin position="24"/>
        <end position="224"/>
    </location>
</feature>
<accession>A0A084IL98</accession>
<dbReference type="AlphaFoldDB" id="A0A084IL98"/>
<dbReference type="NCBIfam" id="NF047641">
    <property type="entry name" value="FFLEE_fam"/>
    <property type="match status" value="1"/>
</dbReference>
<name>A0A084IL98_SALHC</name>
<sequence>MTVAPRPLSEALAALSEARAQIAARDDPSFHQRLSELRHWQSDHVAAFHTERVAAYDGHALLRFLTRRFYRDADWSELTGRPQKVARAVDRIVDRDRPLVIAIELQAAAESLDIAMTDALLAEHATLNPHSYVRALRRVGRREARLQQILWLEELVDLVADYADNRAAWWAFKLASAPARTFGLGQTYDLLAEGFAAMRATRDLKAGTREVIAAQRARLERLIGAELEQSESDP</sequence>
<dbReference type="Pfam" id="PF26621">
    <property type="entry name" value="DUF8198"/>
    <property type="match status" value="1"/>
</dbReference>
<dbReference type="EMBL" id="APNK01000012">
    <property type="protein sequence ID" value="KEZ77482.1"/>
    <property type="molecule type" value="Genomic_DNA"/>
</dbReference>
<evidence type="ECO:0000313" key="2">
    <source>
        <dbReference type="EMBL" id="KEZ77482.1"/>
    </source>
</evidence>
<evidence type="ECO:0000259" key="1">
    <source>
        <dbReference type="Pfam" id="PF26621"/>
    </source>
</evidence>
<dbReference type="STRING" id="1304275.C41B8_09786"/>
<keyword evidence="3" id="KW-1185">Reference proteome</keyword>
<protein>
    <recommendedName>
        <fullName evidence="1">DUF8198 domain-containing protein</fullName>
    </recommendedName>
</protein>
<gene>
    <name evidence="2" type="ORF">C41B8_09786</name>
</gene>
<dbReference type="InterPro" id="IPR058511">
    <property type="entry name" value="DUF8198"/>
</dbReference>
<proteinExistence type="predicted"/>